<evidence type="ECO:0000256" key="1">
    <source>
        <dbReference type="SAM" id="Phobius"/>
    </source>
</evidence>
<dbReference type="Proteomes" id="UP000216101">
    <property type="component" value="Unassembled WGS sequence"/>
</dbReference>
<organism evidence="2 3">
    <name type="scientific">Cellvibrio mixtus</name>
    <dbReference type="NCBI Taxonomy" id="39650"/>
    <lineage>
        <taxon>Bacteria</taxon>
        <taxon>Pseudomonadati</taxon>
        <taxon>Pseudomonadota</taxon>
        <taxon>Gammaproteobacteria</taxon>
        <taxon>Cellvibrionales</taxon>
        <taxon>Cellvibrionaceae</taxon>
        <taxon>Cellvibrio</taxon>
    </lineage>
</organism>
<dbReference type="AlphaFoldDB" id="A0A266Q2U4"/>
<comment type="caution">
    <text evidence="2">The sequence shown here is derived from an EMBL/GenBank/DDBJ whole genome shotgun (WGS) entry which is preliminary data.</text>
</comment>
<keyword evidence="1" id="KW-0472">Membrane</keyword>
<evidence type="ECO:0000313" key="3">
    <source>
        <dbReference type="Proteomes" id="UP000216101"/>
    </source>
</evidence>
<keyword evidence="3" id="KW-1185">Reference proteome</keyword>
<keyword evidence="1" id="KW-1133">Transmembrane helix</keyword>
<name>A0A266Q2U4_9GAMM</name>
<accession>A0A266Q2U4</accession>
<proteinExistence type="predicted"/>
<feature type="transmembrane region" description="Helical" evidence="1">
    <location>
        <begin position="23"/>
        <end position="41"/>
    </location>
</feature>
<evidence type="ECO:0000313" key="2">
    <source>
        <dbReference type="EMBL" id="OZY84188.1"/>
    </source>
</evidence>
<gene>
    <name evidence="2" type="ORF">CBP51_13235</name>
</gene>
<protein>
    <submittedName>
        <fullName evidence="2">Uncharacterized protein</fullName>
    </submittedName>
</protein>
<reference evidence="3" key="1">
    <citation type="submission" date="2017-05" db="EMBL/GenBank/DDBJ databases">
        <authorList>
            <person name="Barney B.M."/>
        </authorList>
    </citation>
    <scope>NUCLEOTIDE SEQUENCE [LARGE SCALE GENOMIC DNA]</scope>
    <source>
        <strain evidence="3">PSBB022</strain>
    </source>
</reference>
<dbReference type="EMBL" id="NHNI01000002">
    <property type="protein sequence ID" value="OZY84188.1"/>
    <property type="molecule type" value="Genomic_DNA"/>
</dbReference>
<sequence length="96" mass="11439">MNSRQGANHCPHRHKYPRHHKQLRLLVCYLACVILIALWLWCVLHNRVRLVLFSRTRKSNGEDGGELLPYRPENSRFIVINLAKNRQFTPMFLQFT</sequence>
<keyword evidence="1" id="KW-0812">Transmembrane</keyword>